<evidence type="ECO:0000256" key="10">
    <source>
        <dbReference type="HAMAP-Rule" id="MF_01820"/>
    </source>
</evidence>
<evidence type="ECO:0000313" key="14">
    <source>
        <dbReference type="Proteomes" id="UP001596410"/>
    </source>
</evidence>
<dbReference type="CDD" id="cd01854">
    <property type="entry name" value="YjeQ_EngC"/>
    <property type="match status" value="1"/>
</dbReference>
<dbReference type="InterPro" id="IPR030378">
    <property type="entry name" value="G_CP_dom"/>
</dbReference>
<comment type="cofactor">
    <cofactor evidence="10">
        <name>Zn(2+)</name>
        <dbReference type="ChEBI" id="CHEBI:29105"/>
    </cofactor>
    <text evidence="10">Binds 1 zinc ion per subunit.</text>
</comment>
<protein>
    <recommendedName>
        <fullName evidence="10">Small ribosomal subunit biogenesis GTPase RsgA</fullName>
        <ecNumber evidence="10">3.6.1.-</ecNumber>
    </recommendedName>
</protein>
<dbReference type="InterPro" id="IPR031944">
    <property type="entry name" value="RsgA_N"/>
</dbReference>
<dbReference type="SUPFAM" id="SSF52540">
    <property type="entry name" value="P-loop containing nucleoside triphosphate hydrolases"/>
    <property type="match status" value="1"/>
</dbReference>
<evidence type="ECO:0000256" key="3">
    <source>
        <dbReference type="ARBA" id="ARBA00022723"/>
    </source>
</evidence>
<dbReference type="RefSeq" id="WP_204708002.1">
    <property type="nucleotide sequence ID" value="NZ_JBHSZV010000013.1"/>
</dbReference>
<dbReference type="Gene3D" id="1.10.40.50">
    <property type="entry name" value="Probable gtpase engc, domain 3"/>
    <property type="match status" value="1"/>
</dbReference>
<evidence type="ECO:0000256" key="5">
    <source>
        <dbReference type="ARBA" id="ARBA00022741"/>
    </source>
</evidence>
<comment type="subunit">
    <text evidence="10">Monomer. Associates with 30S ribosomal subunit, binds 16S rRNA.</text>
</comment>
<comment type="caution">
    <text evidence="13">The sequence shown here is derived from an EMBL/GenBank/DDBJ whole genome shotgun (WGS) entry which is preliminary data.</text>
</comment>
<dbReference type="InterPro" id="IPR027417">
    <property type="entry name" value="P-loop_NTPase"/>
</dbReference>
<evidence type="ECO:0000259" key="12">
    <source>
        <dbReference type="PROSITE" id="PS51721"/>
    </source>
</evidence>
<evidence type="ECO:0000256" key="4">
    <source>
        <dbReference type="ARBA" id="ARBA00022730"/>
    </source>
</evidence>
<feature type="binding site" evidence="10">
    <location>
        <position position="285"/>
    </location>
    <ligand>
        <name>Zn(2+)</name>
        <dbReference type="ChEBI" id="CHEBI:29105"/>
    </ligand>
</feature>
<evidence type="ECO:0000256" key="7">
    <source>
        <dbReference type="ARBA" id="ARBA00022833"/>
    </source>
</evidence>
<dbReference type="Gene3D" id="2.40.50.140">
    <property type="entry name" value="Nucleic acid-binding proteins"/>
    <property type="match status" value="1"/>
</dbReference>
<dbReference type="Pfam" id="PF03193">
    <property type="entry name" value="RsgA_GTPase"/>
    <property type="match status" value="1"/>
</dbReference>
<name>A0ABW2EKI9_9BACI</name>
<dbReference type="EC" id="3.6.1.-" evidence="10"/>
<dbReference type="HAMAP" id="MF_01820">
    <property type="entry name" value="GTPase_RsgA"/>
    <property type="match status" value="1"/>
</dbReference>
<dbReference type="PROSITE" id="PS51721">
    <property type="entry name" value="G_CP"/>
    <property type="match status" value="1"/>
</dbReference>
<keyword evidence="1 10" id="KW-0963">Cytoplasm</keyword>
<dbReference type="PROSITE" id="PS50936">
    <property type="entry name" value="ENGC_GTPASE"/>
    <property type="match status" value="1"/>
</dbReference>
<evidence type="ECO:0000256" key="2">
    <source>
        <dbReference type="ARBA" id="ARBA00022517"/>
    </source>
</evidence>
<comment type="function">
    <text evidence="10">One of several proteins that assist in the late maturation steps of the functional core of the 30S ribosomal subunit. Helps release RbfA from mature subunits. May play a role in the assembly of ribosomal proteins into the subunit. Circularly permuted GTPase that catalyzes slow GTP hydrolysis, GTPase activity is stimulated by the 30S ribosomal subunit.</text>
</comment>
<dbReference type="PANTHER" id="PTHR32120:SF10">
    <property type="entry name" value="SMALL RIBOSOMAL SUBUNIT BIOGENESIS GTPASE RSGA"/>
    <property type="match status" value="1"/>
</dbReference>
<feature type="binding site" evidence="10">
    <location>
        <position position="277"/>
    </location>
    <ligand>
        <name>Zn(2+)</name>
        <dbReference type="ChEBI" id="CHEBI:29105"/>
    </ligand>
</feature>
<keyword evidence="6 10" id="KW-0378">Hydrolase</keyword>
<feature type="binding site" evidence="10">
    <location>
        <position position="279"/>
    </location>
    <ligand>
        <name>Zn(2+)</name>
        <dbReference type="ChEBI" id="CHEBI:29105"/>
    </ligand>
</feature>
<dbReference type="EMBL" id="JBHSZV010000013">
    <property type="protein sequence ID" value="MFC7061406.1"/>
    <property type="molecule type" value="Genomic_DNA"/>
</dbReference>
<gene>
    <name evidence="10 13" type="primary">rsgA</name>
    <name evidence="13" type="ORF">ACFQIC_05970</name>
</gene>
<keyword evidence="3 10" id="KW-0479">Metal-binding</keyword>
<keyword evidence="14" id="KW-1185">Reference proteome</keyword>
<keyword evidence="5 10" id="KW-0547">Nucleotide-binding</keyword>
<feature type="domain" description="EngC GTPase" evidence="11">
    <location>
        <begin position="100"/>
        <end position="247"/>
    </location>
</feature>
<sequence>MSQFVITDFLKNQLQDGELLGRIARTASDIFTVWGEKERYQATVSGKFRYEATEWPVIGDWVVYEPYDVKQAMIHRVLDRSTVLSRKEPGSKHKRQVMAANIDGAMVVTALTSEFNLQRLERYVLQVYESGARPIIVCTKRDLCANVGGIVSQIENHIPAVPVYAVSSLHELGMDSLLTELQAGKTFSLIGSSGVGKSTLINRLLEKEMQVTKDVREQDGKGRHTTTHREMFILENGAVVIDTPGMRELQLWGDSSSVEEVFSDIDLLADECKFRDCKHHQEPGCAVLEAISKGELTSERLKNYNKLSRELYRLELKEKYGIHRTNRILHSPNSN</sequence>
<evidence type="ECO:0000256" key="8">
    <source>
        <dbReference type="ARBA" id="ARBA00022884"/>
    </source>
</evidence>
<keyword evidence="4 10" id="KW-0699">rRNA-binding</keyword>
<organism evidence="13 14">
    <name type="scientific">Halobacillus seohaensis</name>
    <dbReference type="NCBI Taxonomy" id="447421"/>
    <lineage>
        <taxon>Bacteria</taxon>
        <taxon>Bacillati</taxon>
        <taxon>Bacillota</taxon>
        <taxon>Bacilli</taxon>
        <taxon>Bacillales</taxon>
        <taxon>Bacillaceae</taxon>
        <taxon>Halobacillus</taxon>
    </lineage>
</organism>
<feature type="domain" description="CP-type G" evidence="12">
    <location>
        <begin position="91"/>
        <end position="249"/>
    </location>
</feature>
<keyword evidence="2 10" id="KW-0690">Ribosome biogenesis</keyword>
<dbReference type="Gene3D" id="3.40.50.300">
    <property type="entry name" value="P-loop containing nucleotide triphosphate hydrolases"/>
    <property type="match status" value="1"/>
</dbReference>
<dbReference type="InterPro" id="IPR010914">
    <property type="entry name" value="RsgA_GTPase_dom"/>
</dbReference>
<keyword evidence="8 10" id="KW-0694">RNA-binding</keyword>
<evidence type="ECO:0000256" key="1">
    <source>
        <dbReference type="ARBA" id="ARBA00022490"/>
    </source>
</evidence>
<dbReference type="NCBIfam" id="TIGR00157">
    <property type="entry name" value="ribosome small subunit-dependent GTPase A"/>
    <property type="match status" value="1"/>
</dbReference>
<feature type="binding site" evidence="10">
    <location>
        <begin position="191"/>
        <end position="199"/>
    </location>
    <ligand>
        <name>GTP</name>
        <dbReference type="ChEBI" id="CHEBI:37565"/>
    </ligand>
</feature>
<evidence type="ECO:0000313" key="13">
    <source>
        <dbReference type="EMBL" id="MFC7061406.1"/>
    </source>
</evidence>
<dbReference type="InterPro" id="IPR004881">
    <property type="entry name" value="Ribosome_biogen_GTPase_RsgA"/>
</dbReference>
<dbReference type="Pfam" id="PF16745">
    <property type="entry name" value="RsgA_N"/>
    <property type="match status" value="1"/>
</dbReference>
<evidence type="ECO:0000256" key="6">
    <source>
        <dbReference type="ARBA" id="ARBA00022801"/>
    </source>
</evidence>
<comment type="similarity">
    <text evidence="10">Belongs to the TRAFAC class YlqF/YawG GTPase family. RsgA subfamily.</text>
</comment>
<dbReference type="SUPFAM" id="SSF50249">
    <property type="entry name" value="Nucleic acid-binding proteins"/>
    <property type="match status" value="1"/>
</dbReference>
<keyword evidence="9 10" id="KW-0342">GTP-binding</keyword>
<comment type="subcellular location">
    <subcellularLocation>
        <location evidence="10">Cytoplasm</location>
    </subcellularLocation>
</comment>
<proteinExistence type="inferred from homology"/>
<evidence type="ECO:0000259" key="11">
    <source>
        <dbReference type="PROSITE" id="PS50936"/>
    </source>
</evidence>
<evidence type="ECO:0000256" key="9">
    <source>
        <dbReference type="ARBA" id="ARBA00023134"/>
    </source>
</evidence>
<feature type="binding site" evidence="10">
    <location>
        <begin position="139"/>
        <end position="142"/>
    </location>
    <ligand>
        <name>GTP</name>
        <dbReference type="ChEBI" id="CHEBI:37565"/>
    </ligand>
</feature>
<accession>A0ABW2EKI9</accession>
<dbReference type="Proteomes" id="UP001596410">
    <property type="component" value="Unassembled WGS sequence"/>
</dbReference>
<feature type="binding site" evidence="10">
    <location>
        <position position="272"/>
    </location>
    <ligand>
        <name>Zn(2+)</name>
        <dbReference type="ChEBI" id="CHEBI:29105"/>
    </ligand>
</feature>
<dbReference type="PANTHER" id="PTHR32120">
    <property type="entry name" value="SMALL RIBOSOMAL SUBUNIT BIOGENESIS GTPASE RSGA"/>
    <property type="match status" value="1"/>
</dbReference>
<keyword evidence="7 10" id="KW-0862">Zinc</keyword>
<reference evidence="14" key="1">
    <citation type="journal article" date="2019" name="Int. J. Syst. Evol. Microbiol.">
        <title>The Global Catalogue of Microorganisms (GCM) 10K type strain sequencing project: providing services to taxonomists for standard genome sequencing and annotation.</title>
        <authorList>
            <consortium name="The Broad Institute Genomics Platform"/>
            <consortium name="The Broad Institute Genome Sequencing Center for Infectious Disease"/>
            <person name="Wu L."/>
            <person name="Ma J."/>
        </authorList>
    </citation>
    <scope>NUCLEOTIDE SEQUENCE [LARGE SCALE GENOMIC DNA]</scope>
    <source>
        <strain evidence="14">CGMCC 4.1621</strain>
    </source>
</reference>
<dbReference type="InterPro" id="IPR012340">
    <property type="entry name" value="NA-bd_OB-fold"/>
</dbReference>